<dbReference type="AlphaFoldDB" id="A0A8B2NWJ7"/>
<dbReference type="EMBL" id="QHHQ01000002">
    <property type="protein sequence ID" value="RAI01894.1"/>
    <property type="molecule type" value="Genomic_DNA"/>
</dbReference>
<accession>A0A8B2NWJ7</accession>
<gene>
    <name evidence="3" type="ORF">DLJ53_10885</name>
</gene>
<evidence type="ECO:0000313" key="4">
    <source>
        <dbReference type="Proteomes" id="UP000249590"/>
    </source>
</evidence>
<feature type="transmembrane region" description="Helical" evidence="1">
    <location>
        <begin position="33"/>
        <end position="54"/>
    </location>
</feature>
<evidence type="ECO:0000259" key="2">
    <source>
        <dbReference type="Pfam" id="PF07331"/>
    </source>
</evidence>
<dbReference type="Pfam" id="PF07331">
    <property type="entry name" value="TctB"/>
    <property type="match status" value="1"/>
</dbReference>
<name>A0A8B2NWJ7_9HYPH</name>
<feature type="domain" description="DUF1468" evidence="2">
    <location>
        <begin position="8"/>
        <end position="147"/>
    </location>
</feature>
<dbReference type="InterPro" id="IPR009936">
    <property type="entry name" value="DUF1468"/>
</dbReference>
<keyword evidence="1" id="KW-0472">Membrane</keyword>
<keyword evidence="1" id="KW-1133">Transmembrane helix</keyword>
<evidence type="ECO:0000313" key="3">
    <source>
        <dbReference type="EMBL" id="RAI01894.1"/>
    </source>
</evidence>
<dbReference type="Proteomes" id="UP000249590">
    <property type="component" value="Unassembled WGS sequence"/>
</dbReference>
<keyword evidence="4" id="KW-1185">Reference proteome</keyword>
<proteinExistence type="predicted"/>
<feature type="transmembrane region" description="Helical" evidence="1">
    <location>
        <begin position="74"/>
        <end position="91"/>
    </location>
</feature>
<organism evidence="3 4">
    <name type="scientific">Acuticoccus sediminis</name>
    <dbReference type="NCBI Taxonomy" id="2184697"/>
    <lineage>
        <taxon>Bacteria</taxon>
        <taxon>Pseudomonadati</taxon>
        <taxon>Pseudomonadota</taxon>
        <taxon>Alphaproteobacteria</taxon>
        <taxon>Hyphomicrobiales</taxon>
        <taxon>Amorphaceae</taxon>
        <taxon>Acuticoccus</taxon>
    </lineage>
</organism>
<evidence type="ECO:0000256" key="1">
    <source>
        <dbReference type="SAM" id="Phobius"/>
    </source>
</evidence>
<reference evidence="3 4" key="1">
    <citation type="submission" date="2018-05" db="EMBL/GenBank/DDBJ databases">
        <title>Acuticoccus sediminis sp. nov., isolated from deep-sea sediment of Indian Ocean.</title>
        <authorList>
            <person name="Liu X."/>
            <person name="Lai Q."/>
            <person name="Du Y."/>
            <person name="Sun F."/>
            <person name="Zhang X."/>
            <person name="Wang S."/>
            <person name="Shao Z."/>
        </authorList>
    </citation>
    <scope>NUCLEOTIDE SEQUENCE [LARGE SCALE GENOMIC DNA]</scope>
    <source>
        <strain evidence="3 4">PTG4-2</strain>
    </source>
</reference>
<dbReference type="RefSeq" id="WP_111345100.1">
    <property type="nucleotide sequence ID" value="NZ_QHHQ01000002.1"/>
</dbReference>
<keyword evidence="1" id="KW-0812">Transmembrane</keyword>
<comment type="caution">
    <text evidence="3">The sequence shown here is derived from an EMBL/GenBank/DDBJ whole genome shotgun (WGS) entry which is preliminary data.</text>
</comment>
<feature type="transmembrane region" description="Helical" evidence="1">
    <location>
        <begin position="7"/>
        <end position="27"/>
    </location>
</feature>
<protein>
    <recommendedName>
        <fullName evidence="2">DUF1468 domain-containing protein</fullName>
    </recommendedName>
</protein>
<sequence length="152" mass="16611">MTYIKDRIAAGILLIVAVSVFVISGQLPFKSMIFPRMIVVVMGLCAVLMFLRTVSFSAGKAPAAASDPKLKEPFFRNGLNFLITFAALIVYTVAIGYLGYFVSTVILIIALSLALGFRDIKMLGASTVAFVALVYVVFILTFERPLPHGMFY</sequence>
<feature type="transmembrane region" description="Helical" evidence="1">
    <location>
        <begin position="122"/>
        <end position="142"/>
    </location>
</feature>
<feature type="transmembrane region" description="Helical" evidence="1">
    <location>
        <begin position="97"/>
        <end position="115"/>
    </location>
</feature>